<dbReference type="HOGENOM" id="CLU_2129332_0_0_3"/>
<proteinExistence type="predicted"/>
<feature type="compositionally biased region" description="Polar residues" evidence="1">
    <location>
        <begin position="49"/>
        <end position="60"/>
    </location>
</feature>
<organism evidence="2 3">
    <name type="scientific">Gloeothece verrucosa (strain PCC 7822)</name>
    <name type="common">Cyanothece sp. (strain PCC 7822)</name>
    <dbReference type="NCBI Taxonomy" id="497965"/>
    <lineage>
        <taxon>Bacteria</taxon>
        <taxon>Bacillati</taxon>
        <taxon>Cyanobacteriota</taxon>
        <taxon>Cyanophyceae</taxon>
        <taxon>Oscillatoriophycideae</taxon>
        <taxon>Chroococcales</taxon>
        <taxon>Aphanothecaceae</taxon>
        <taxon>Gloeothece</taxon>
        <taxon>Gloeothece verrucosa</taxon>
    </lineage>
</organism>
<accession>E0UK11</accession>
<keyword evidence="3" id="KW-1185">Reference proteome</keyword>
<dbReference type="EMBL" id="CP002198">
    <property type="protein sequence ID" value="ADN14647.1"/>
    <property type="molecule type" value="Genomic_DNA"/>
</dbReference>
<sequence>MKNIINWTKKIKFLQRLFIVGLEIILVLATVNLPLANAESLNPEKAAQKSEQAADTIVQNEQKENVKQRFQVGEEGSQLIDKAREHAQDKLKSLADETREKKKSGESLPPDKYLFMKKMQR</sequence>
<feature type="compositionally biased region" description="Basic and acidic residues" evidence="1">
    <location>
        <begin position="88"/>
        <end position="105"/>
    </location>
</feature>
<dbReference type="RefSeq" id="WP_013322752.1">
    <property type="nucleotide sequence ID" value="NC_014501.1"/>
</dbReference>
<dbReference type="Proteomes" id="UP000008206">
    <property type="component" value="Chromosome"/>
</dbReference>
<dbReference type="OrthoDB" id="9902551at2"/>
<name>E0UK11_GLOV7</name>
<gene>
    <name evidence="2" type="ordered locus">Cyan7822_2680</name>
</gene>
<dbReference type="STRING" id="497965.Cyan7822_2680"/>
<evidence type="ECO:0000313" key="3">
    <source>
        <dbReference type="Proteomes" id="UP000008206"/>
    </source>
</evidence>
<protein>
    <submittedName>
        <fullName evidence="2">Uncharacterized protein</fullName>
    </submittedName>
</protein>
<feature type="region of interest" description="Disordered" evidence="1">
    <location>
        <begin position="41"/>
        <end position="60"/>
    </location>
</feature>
<evidence type="ECO:0000256" key="1">
    <source>
        <dbReference type="SAM" id="MobiDB-lite"/>
    </source>
</evidence>
<dbReference type="KEGG" id="cyj:Cyan7822_2680"/>
<reference evidence="3" key="1">
    <citation type="journal article" date="2011" name="MBio">
        <title>Novel metabolic attributes of the genus Cyanothece, comprising a group of unicellular nitrogen-fixing Cyanobacteria.</title>
        <authorList>
            <person name="Bandyopadhyay A."/>
            <person name="Elvitigala T."/>
            <person name="Welsh E."/>
            <person name="Stockel J."/>
            <person name="Liberton M."/>
            <person name="Min H."/>
            <person name="Sherman L.A."/>
            <person name="Pakrasi H.B."/>
        </authorList>
    </citation>
    <scope>NUCLEOTIDE SEQUENCE [LARGE SCALE GENOMIC DNA]</scope>
    <source>
        <strain evidence="3">PCC 7822</strain>
    </source>
</reference>
<feature type="region of interest" description="Disordered" evidence="1">
    <location>
        <begin position="88"/>
        <end position="121"/>
    </location>
</feature>
<evidence type="ECO:0000313" key="2">
    <source>
        <dbReference type="EMBL" id="ADN14647.1"/>
    </source>
</evidence>
<dbReference type="AlphaFoldDB" id="E0UK11"/>
<dbReference type="eggNOG" id="ENOG50321DN">
    <property type="taxonomic scope" value="Bacteria"/>
</dbReference>